<organism evidence="2">
    <name type="scientific">Desulfatirhabdium butyrativorans</name>
    <dbReference type="NCBI Taxonomy" id="340467"/>
    <lineage>
        <taxon>Bacteria</taxon>
        <taxon>Pseudomonadati</taxon>
        <taxon>Thermodesulfobacteriota</taxon>
        <taxon>Desulfobacteria</taxon>
        <taxon>Desulfobacterales</taxon>
        <taxon>Desulfatirhabdiaceae</taxon>
        <taxon>Desulfatirhabdium</taxon>
    </lineage>
</organism>
<proteinExistence type="predicted"/>
<dbReference type="Pfam" id="PF11104">
    <property type="entry name" value="PilM_2"/>
    <property type="match status" value="1"/>
</dbReference>
<dbReference type="NCBIfam" id="TIGR01175">
    <property type="entry name" value="pilM"/>
    <property type="match status" value="1"/>
</dbReference>
<dbReference type="CDD" id="cd24049">
    <property type="entry name" value="ASKHA_NBD_PilM"/>
    <property type="match status" value="1"/>
</dbReference>
<name>A0A7C4MPL1_9BACT</name>
<dbReference type="Gene3D" id="3.30.420.40">
    <property type="match status" value="2"/>
</dbReference>
<dbReference type="InterPro" id="IPR003494">
    <property type="entry name" value="SHS2_FtsA"/>
</dbReference>
<protein>
    <submittedName>
        <fullName evidence="2">Type IV pilus assembly protein PilM</fullName>
    </submittedName>
</protein>
<dbReference type="SUPFAM" id="SSF53067">
    <property type="entry name" value="Actin-like ATPase domain"/>
    <property type="match status" value="2"/>
</dbReference>
<dbReference type="PANTHER" id="PTHR32432:SF3">
    <property type="entry name" value="ETHANOLAMINE UTILIZATION PROTEIN EUTJ"/>
    <property type="match status" value="1"/>
</dbReference>
<dbReference type="GO" id="GO:0051301">
    <property type="term" value="P:cell division"/>
    <property type="evidence" value="ECO:0007669"/>
    <property type="project" value="InterPro"/>
</dbReference>
<dbReference type="InterPro" id="IPR043129">
    <property type="entry name" value="ATPase_NBD"/>
</dbReference>
<dbReference type="Gene3D" id="3.30.1490.300">
    <property type="match status" value="1"/>
</dbReference>
<feature type="domain" description="SHS2" evidence="1">
    <location>
        <begin position="9"/>
        <end position="175"/>
    </location>
</feature>
<evidence type="ECO:0000259" key="1">
    <source>
        <dbReference type="SMART" id="SM00842"/>
    </source>
</evidence>
<evidence type="ECO:0000313" key="2">
    <source>
        <dbReference type="EMBL" id="HGU31985.1"/>
    </source>
</evidence>
<gene>
    <name evidence="2" type="primary">pilM</name>
    <name evidence="2" type="ORF">ENS29_03915</name>
</gene>
<dbReference type="SMART" id="SM00842">
    <property type="entry name" value="FtsA"/>
    <property type="match status" value="1"/>
</dbReference>
<dbReference type="InterPro" id="IPR005883">
    <property type="entry name" value="PilM"/>
</dbReference>
<comment type="caution">
    <text evidence="2">The sequence shown here is derived from an EMBL/GenBank/DDBJ whole genome shotgun (WGS) entry which is preliminary data.</text>
</comment>
<dbReference type="InterPro" id="IPR050696">
    <property type="entry name" value="FtsA/MreB"/>
</dbReference>
<reference evidence="2" key="1">
    <citation type="journal article" date="2020" name="mSystems">
        <title>Genome- and Community-Level Interaction Insights into Carbon Utilization and Element Cycling Functions of Hydrothermarchaeota in Hydrothermal Sediment.</title>
        <authorList>
            <person name="Zhou Z."/>
            <person name="Liu Y."/>
            <person name="Xu W."/>
            <person name="Pan J."/>
            <person name="Luo Z.H."/>
            <person name="Li M."/>
        </authorList>
    </citation>
    <scope>NUCLEOTIDE SEQUENCE [LARGE SCALE GENOMIC DNA]</scope>
    <source>
        <strain evidence="2">SpSt-477</strain>
    </source>
</reference>
<dbReference type="EMBL" id="DSUH01000083">
    <property type="protein sequence ID" value="HGU31985.1"/>
    <property type="molecule type" value="Genomic_DNA"/>
</dbReference>
<dbReference type="AlphaFoldDB" id="A0A7C4MPL1"/>
<sequence>MFFKKKNHLVGLDIGSRSIKIAEAVQVKNGFRLERYGKADIPTGWIQDGQIREPTLVADTIRKLVADTRIREKNAAVSIGGYSIIVKKIQIPFQTVEMLQNTIQVEAEQYIPFDINEVYLDVDVLGEPDPATNRMDVLLVAAKKEVVENIVSIVTLAGLKACIVDIDAFALQNVYEFSLGSESEATALIDIGAHKTTLNIVQGGVSLLMRDVPLGCEQITIKIAKVENCSFEEAEEIKISRKPRKHASVQDIARIYSEVMADWCMEIRRAIDFFYSTYPDSQLKRALISGGGALITEFPGILSAEISAPVQVLQPFQGFQVHRRLQQQNLDAVAPQSAICLGLSIRRLDDK</sequence>
<dbReference type="PANTHER" id="PTHR32432">
    <property type="entry name" value="CELL DIVISION PROTEIN FTSA-RELATED"/>
    <property type="match status" value="1"/>
</dbReference>
<dbReference type="PIRSF" id="PIRSF019169">
    <property type="entry name" value="PilM"/>
    <property type="match status" value="1"/>
</dbReference>
<accession>A0A7C4MPL1</accession>